<dbReference type="InterPro" id="IPR052925">
    <property type="entry name" value="Phage_Integrase-like_Recomb"/>
</dbReference>
<dbReference type="GO" id="GO:0006310">
    <property type="term" value="P:DNA recombination"/>
    <property type="evidence" value="ECO:0007669"/>
    <property type="project" value="UniProtKB-KW"/>
</dbReference>
<sequence length="369" mass="41092">MNPSPLRPGCPAGQRIFQWTGINIPPPSVIDNPVIRLLSNFTSEHSLCDTKRYGAGLRKFHIFCDIFSISEAERLPASFAVLHSFAFLTQGVPFEPVAVGTVRAYLAGIRAWHFAQGWPDPLSNGDHERINFSLRGLLNVCGHRKKPVRPPITTGMLWALKHSLVMSDPFDACIWAIATSAFWGMMRFGEVSFKSRSDFDPSRHLRRCDTIFGKDLDRVEYVRLDMHEAKTARNGEIQNIFLTGGGGLSAIEALRNLAEVVPAGPSDPLFSWRDRMGSVRPMVKSKALERINGILSEWGWGTAFGHSFRIGGASYYLAQKVDPEIVRLAGRWKSMAYETYIRAFEQIASRHLGPATQAANEQSSSTRVG</sequence>
<dbReference type="EMBL" id="MU806535">
    <property type="protein sequence ID" value="KAJ3834417.1"/>
    <property type="molecule type" value="Genomic_DNA"/>
</dbReference>
<dbReference type="SUPFAM" id="SSF56349">
    <property type="entry name" value="DNA breaking-rejoining enzymes"/>
    <property type="match status" value="1"/>
</dbReference>
<evidence type="ECO:0008006" key="4">
    <source>
        <dbReference type="Google" id="ProtNLM"/>
    </source>
</evidence>
<evidence type="ECO:0000313" key="2">
    <source>
        <dbReference type="EMBL" id="KAJ3834417.1"/>
    </source>
</evidence>
<accession>A0AA38U8M0</accession>
<name>A0AA38U8M0_9AGAR</name>
<comment type="caution">
    <text evidence="2">The sequence shown here is derived from an EMBL/GenBank/DDBJ whole genome shotgun (WGS) entry which is preliminary data.</text>
</comment>
<evidence type="ECO:0000313" key="3">
    <source>
        <dbReference type="Proteomes" id="UP001163846"/>
    </source>
</evidence>
<keyword evidence="1" id="KW-0233">DNA recombination</keyword>
<dbReference type="Gene3D" id="1.10.443.10">
    <property type="entry name" value="Intergrase catalytic core"/>
    <property type="match status" value="1"/>
</dbReference>
<organism evidence="2 3">
    <name type="scientific">Lentinula raphanica</name>
    <dbReference type="NCBI Taxonomy" id="153919"/>
    <lineage>
        <taxon>Eukaryota</taxon>
        <taxon>Fungi</taxon>
        <taxon>Dikarya</taxon>
        <taxon>Basidiomycota</taxon>
        <taxon>Agaricomycotina</taxon>
        <taxon>Agaricomycetes</taxon>
        <taxon>Agaricomycetidae</taxon>
        <taxon>Agaricales</taxon>
        <taxon>Marasmiineae</taxon>
        <taxon>Omphalotaceae</taxon>
        <taxon>Lentinula</taxon>
    </lineage>
</organism>
<reference evidence="2" key="1">
    <citation type="submission" date="2022-08" db="EMBL/GenBank/DDBJ databases">
        <authorList>
            <consortium name="DOE Joint Genome Institute"/>
            <person name="Min B."/>
            <person name="Riley R."/>
            <person name="Sierra-Patev S."/>
            <person name="Naranjo-Ortiz M."/>
            <person name="Looney B."/>
            <person name="Konkel Z."/>
            <person name="Slot J.C."/>
            <person name="Sakamoto Y."/>
            <person name="Steenwyk J.L."/>
            <person name="Rokas A."/>
            <person name="Carro J."/>
            <person name="Camarero S."/>
            <person name="Ferreira P."/>
            <person name="Molpeceres G."/>
            <person name="Ruiz-Duenas F.J."/>
            <person name="Serrano A."/>
            <person name="Henrissat B."/>
            <person name="Drula E."/>
            <person name="Hughes K.W."/>
            <person name="Mata J.L."/>
            <person name="Ishikawa N.K."/>
            <person name="Vargas-Isla R."/>
            <person name="Ushijima S."/>
            <person name="Smith C.A."/>
            <person name="Ahrendt S."/>
            <person name="Andreopoulos W."/>
            <person name="He G."/>
            <person name="Labutti K."/>
            <person name="Lipzen A."/>
            <person name="Ng V."/>
            <person name="Sandor L."/>
            <person name="Barry K."/>
            <person name="Martinez A.T."/>
            <person name="Xiao Y."/>
            <person name="Gibbons J.G."/>
            <person name="Terashima K."/>
            <person name="Hibbett D.S."/>
            <person name="Grigoriev I.V."/>
        </authorList>
    </citation>
    <scope>NUCLEOTIDE SEQUENCE</scope>
    <source>
        <strain evidence="2">TFB9207</strain>
    </source>
</reference>
<evidence type="ECO:0000256" key="1">
    <source>
        <dbReference type="ARBA" id="ARBA00023172"/>
    </source>
</evidence>
<dbReference type="AlphaFoldDB" id="A0AA38U8M0"/>
<dbReference type="InterPro" id="IPR011010">
    <property type="entry name" value="DNA_brk_join_enz"/>
</dbReference>
<dbReference type="InterPro" id="IPR013762">
    <property type="entry name" value="Integrase-like_cat_sf"/>
</dbReference>
<dbReference type="SUPFAM" id="SSF47823">
    <property type="entry name" value="lambda integrase-like, N-terminal domain"/>
    <property type="match status" value="1"/>
</dbReference>
<gene>
    <name evidence="2" type="ORF">F5878DRAFT_544856</name>
</gene>
<dbReference type="GO" id="GO:0015074">
    <property type="term" value="P:DNA integration"/>
    <property type="evidence" value="ECO:0007669"/>
    <property type="project" value="InterPro"/>
</dbReference>
<dbReference type="PANTHER" id="PTHR34605:SF5">
    <property type="entry name" value="INTEGRASE_RECOMBINASE XERD HOMOLOG"/>
    <property type="match status" value="1"/>
</dbReference>
<proteinExistence type="predicted"/>
<dbReference type="GO" id="GO:0003677">
    <property type="term" value="F:DNA binding"/>
    <property type="evidence" value="ECO:0007669"/>
    <property type="project" value="InterPro"/>
</dbReference>
<dbReference type="PANTHER" id="PTHR34605">
    <property type="entry name" value="PHAGE_INTEGRASE DOMAIN-CONTAINING PROTEIN"/>
    <property type="match status" value="1"/>
</dbReference>
<dbReference type="Proteomes" id="UP001163846">
    <property type="component" value="Unassembled WGS sequence"/>
</dbReference>
<protein>
    <recommendedName>
        <fullName evidence="4">Tyr recombinase domain-containing protein</fullName>
    </recommendedName>
</protein>
<keyword evidence="3" id="KW-1185">Reference proteome</keyword>